<proteinExistence type="predicted"/>
<dbReference type="EMBL" id="HG793131">
    <property type="protein sequence ID" value="CDK29981.1"/>
    <property type="molecule type" value="Genomic_DNA"/>
</dbReference>
<dbReference type="GO" id="GO:0006893">
    <property type="term" value="P:Golgi to plasma membrane transport"/>
    <property type="evidence" value="ECO:0007669"/>
    <property type="project" value="TreeGrafter"/>
</dbReference>
<reference evidence="3" key="2">
    <citation type="submission" date="2014-02" db="EMBL/GenBank/DDBJ databases">
        <title>Complete DNA sequence of /Kuraishia capsulata/ illustrates novel genomic features among budding yeasts (/Saccharomycotina/).</title>
        <authorList>
            <person name="Morales L."/>
            <person name="Noel B."/>
            <person name="Porcel B."/>
            <person name="Marcet-Houben M."/>
            <person name="Hullo M-F."/>
            <person name="Sacerdot C."/>
            <person name="Tekaia F."/>
            <person name="Leh-Louis V."/>
            <person name="Despons L."/>
            <person name="Khanna V."/>
            <person name="Aury J-M."/>
            <person name="Barbe V."/>
            <person name="Couloux A."/>
            <person name="Labadie K."/>
            <person name="Pelletier E."/>
            <person name="Souciet J-L."/>
            <person name="Boekhout T."/>
            <person name="Gabaldon T."/>
            <person name="Wincker P."/>
            <person name="Dujon B."/>
        </authorList>
    </citation>
    <scope>NUCLEOTIDE SEQUENCE</scope>
    <source>
        <strain evidence="3">CBS 1993</strain>
    </source>
</reference>
<dbReference type="RefSeq" id="XP_022461961.1">
    <property type="nucleotide sequence ID" value="XM_022604529.1"/>
</dbReference>
<dbReference type="PANTHER" id="PTHR12100">
    <property type="entry name" value="SEC10"/>
    <property type="match status" value="1"/>
</dbReference>
<dbReference type="Proteomes" id="UP000019384">
    <property type="component" value="Unassembled WGS sequence"/>
</dbReference>
<dbReference type="GO" id="GO:0000145">
    <property type="term" value="C:exocyst"/>
    <property type="evidence" value="ECO:0007669"/>
    <property type="project" value="TreeGrafter"/>
</dbReference>
<feature type="domain" description="Exocyst complex component Sec10-like alpha-helical bundle" evidence="2">
    <location>
        <begin position="528"/>
        <end position="920"/>
    </location>
</feature>
<dbReference type="HOGENOM" id="CLU_003875_1_1_1"/>
<evidence type="ECO:0000313" key="4">
    <source>
        <dbReference type="Proteomes" id="UP000019384"/>
    </source>
</evidence>
<dbReference type="OrthoDB" id="5554140at2759"/>
<dbReference type="STRING" id="1382522.W6MT22"/>
<dbReference type="Pfam" id="PF07393">
    <property type="entry name" value="Sec10_HB"/>
    <property type="match status" value="1"/>
</dbReference>
<evidence type="ECO:0000259" key="2">
    <source>
        <dbReference type="Pfam" id="PF07393"/>
    </source>
</evidence>
<dbReference type="AlphaFoldDB" id="W6MT22"/>
<dbReference type="PANTHER" id="PTHR12100:SF1">
    <property type="entry name" value="RECYCLIN-1"/>
    <property type="match status" value="1"/>
</dbReference>
<protein>
    <recommendedName>
        <fullName evidence="2">Exocyst complex component Sec10-like alpha-helical bundle domain-containing protein</fullName>
    </recommendedName>
</protein>
<dbReference type="InterPro" id="IPR048627">
    <property type="entry name" value="Sec10_HB"/>
</dbReference>
<dbReference type="InterPro" id="IPR009976">
    <property type="entry name" value="Sec10-like"/>
</dbReference>
<name>W6MT22_9ASCO</name>
<gene>
    <name evidence="3" type="ORF">KUCA_T00005976001</name>
</gene>
<reference evidence="3" key="1">
    <citation type="submission" date="2013-12" db="EMBL/GenBank/DDBJ databases">
        <authorList>
            <person name="Genoscope - CEA"/>
        </authorList>
    </citation>
    <scope>NUCLEOTIDE SEQUENCE</scope>
    <source>
        <strain evidence="3">CBS 1993</strain>
    </source>
</reference>
<dbReference type="GO" id="GO:0006887">
    <property type="term" value="P:exocytosis"/>
    <property type="evidence" value="ECO:0007669"/>
    <property type="project" value="TreeGrafter"/>
</dbReference>
<accession>W6MT22</accession>
<sequence>MTRRLVPPANRDEGQCLKQVALRIRDIPTLLSFGLASKACHAIVFSTPQIWIRFLRQIQFWDPKEFRRRERLRKEGNEGWGENRDRVQQVLSINEEMTPINCLDRPIYDPDLALEQFRKIYSLLAPILRDLVVKNYSNFQKLNVFVKYNTPESQSLLFHNVSRFINIFKFTSGFKSMAIRLNAIVEVFANSVVREIDINYEKRDHKECFRLIKVLNNLSLENYDSAAITVESSEKILEFFINKYVESYVFLTSDNLVEKTIVKVGHSSKRGVVKGHEFLFASFDDILSQIGDILNSQFEDATLIFQHSTDERLDQMPIILKIMETLLSSYLIGGFCEELISRAKEIDATLDMDIAGIEEPIAVVEKPNETGERDSLEDPGDVHDLDDLERLASPTKAQSSESDPRINVMNESSLYFQVVPHVYQAMIQTFKDLKYPQSRLANGEDYFRVATELINFYYEPNILEFIELLPRQCHASLVLLVDAWEGDLTERENIQQQEILKMVTEQDKDEKKLFKLDIISGGKEILTGFTNIFKMSKSETNEMAKDTRLDEHQNKTLTKFAANLQILTNNVNNITSLVSMDLTVYALQHVKNSFTLLMSLYGGDEGHTTTEVREKINHTCQEIYNDALTVLIDTHIKTGFDEAISRLRNYNPTELKSMMDNEHNSEVEPLRRFVELVNVADLIQQMISIFYEEELVAKHIVYVKAKQKRDFLSANKCEKTMAKLESMLDSYVADGFSISIDVIINELTYAILKDLDEKTYAISENDLAKPEFSQHLGSASSWAVEVVRILNTHFRLLSGSIEKQMVDVFRQEIGERFVRILIKLITKKLTISTTGAIFLISDLNHFYNFFLGLRQKTTVGYLTALKTISQLYLIDGSTKQGARDVGKLVMKIGRDNGMFSPEEVYQFVSRRSDWNTIKTDVDKIMYGLGIEDCQIV</sequence>
<keyword evidence="4" id="KW-1185">Reference proteome</keyword>
<organism evidence="3 4">
    <name type="scientific">Kuraishia capsulata CBS 1993</name>
    <dbReference type="NCBI Taxonomy" id="1382522"/>
    <lineage>
        <taxon>Eukaryota</taxon>
        <taxon>Fungi</taxon>
        <taxon>Dikarya</taxon>
        <taxon>Ascomycota</taxon>
        <taxon>Saccharomycotina</taxon>
        <taxon>Pichiomycetes</taxon>
        <taxon>Pichiales</taxon>
        <taxon>Pichiaceae</taxon>
        <taxon>Kuraishia</taxon>
    </lineage>
</organism>
<feature type="region of interest" description="Disordered" evidence="1">
    <location>
        <begin position="366"/>
        <end position="404"/>
    </location>
</feature>
<evidence type="ECO:0000256" key="1">
    <source>
        <dbReference type="SAM" id="MobiDB-lite"/>
    </source>
</evidence>
<feature type="compositionally biased region" description="Basic and acidic residues" evidence="1">
    <location>
        <begin position="366"/>
        <end position="390"/>
    </location>
</feature>
<evidence type="ECO:0000313" key="3">
    <source>
        <dbReference type="EMBL" id="CDK29981.1"/>
    </source>
</evidence>
<dbReference type="GeneID" id="34523349"/>